<name>A0A917FYI7_9NOCA</name>
<feature type="binding site" evidence="9">
    <location>
        <begin position="1106"/>
        <end position="1113"/>
    </location>
    <ligand>
        <name>ATP</name>
        <dbReference type="ChEBI" id="CHEBI:30616"/>
    </ligand>
</feature>
<feature type="domain" description="FtsK" evidence="11">
    <location>
        <begin position="437"/>
        <end position="637"/>
    </location>
</feature>
<dbReference type="Gene3D" id="3.40.50.300">
    <property type="entry name" value="P-loop containing nucleotide triphosphate hydrolases"/>
    <property type="match status" value="3"/>
</dbReference>
<dbReference type="InterPro" id="IPR003593">
    <property type="entry name" value="AAA+_ATPase"/>
</dbReference>
<evidence type="ECO:0000256" key="4">
    <source>
        <dbReference type="ARBA" id="ARBA00022737"/>
    </source>
</evidence>
<keyword evidence="13" id="KW-1185">Reference proteome</keyword>
<dbReference type="InterPro" id="IPR002543">
    <property type="entry name" value="FtsK_dom"/>
</dbReference>
<keyword evidence="5 9" id="KW-0547">Nucleotide-binding</keyword>
<feature type="domain" description="FtsK" evidence="11">
    <location>
        <begin position="1089"/>
        <end position="1273"/>
    </location>
</feature>
<evidence type="ECO:0000256" key="10">
    <source>
        <dbReference type="SAM" id="Phobius"/>
    </source>
</evidence>
<evidence type="ECO:0000313" key="12">
    <source>
        <dbReference type="EMBL" id="GGG14219.1"/>
    </source>
</evidence>
<feature type="domain" description="FtsK" evidence="11">
    <location>
        <begin position="789"/>
        <end position="987"/>
    </location>
</feature>
<dbReference type="PROSITE" id="PS50901">
    <property type="entry name" value="FTSK"/>
    <property type="match status" value="3"/>
</dbReference>
<evidence type="ECO:0000256" key="8">
    <source>
        <dbReference type="ARBA" id="ARBA00023136"/>
    </source>
</evidence>
<dbReference type="GO" id="GO:0003677">
    <property type="term" value="F:DNA binding"/>
    <property type="evidence" value="ECO:0007669"/>
    <property type="project" value="InterPro"/>
</dbReference>
<comment type="caution">
    <text evidence="12">The sequence shown here is derived from an EMBL/GenBank/DDBJ whole genome shotgun (WGS) entry which is preliminary data.</text>
</comment>
<dbReference type="PANTHER" id="PTHR22683:SF1">
    <property type="entry name" value="TYPE VII SECRETION SYSTEM PROTEIN ESSC"/>
    <property type="match status" value="1"/>
</dbReference>
<feature type="binding site" evidence="9">
    <location>
        <begin position="807"/>
        <end position="814"/>
    </location>
    <ligand>
        <name>ATP</name>
        <dbReference type="ChEBI" id="CHEBI:30616"/>
    </ligand>
</feature>
<sequence length="1306" mass="140353">MEAPPEIPRIVPGNILLKLLPVVMVAAMIGMVALMFTSGAASNPLALMFPAMMVISMLGMFAGGGGRGGGTRSAEIDESRKDYLAYLDRLRAEVSDTACAQRKALEWAHPAPAGLWTMAGSNRMWERRTTDQDFAHVRVGTGSQRLATRLVAPETGPVDLLEPVAAVSLRSFVRTHSIVPDLPTAVSLRGFAAVGFDGDREQVRSLVRSIVMQLCVFHGPDDLLVAIVTGRDEEEWDWAKWLPHNHHPDQVDGAGSSRMIYRTVAAAGVGLGSRVTSRGRFVRHAPGTPGVPHVVVILDGAITEGGIGAEVAPWISGGTDSVTVLDLADGVPNLVAAQGLQLVVDGRSLRARSAVGVEVFGQCDEAGIDDARVLARSLARYTISEDVGTRGETSTDSKGWNRLLSIGDPGAVNPDRTWTRRQGRDRLRVPVGTSPDGRAVEIDLKEAAEGGMGPHGLCIGATGSGKSEFLRTLVLGLIATHAPDVLNLVLVDFKGGATFLGLEHAPHVAAVITNLEDERALVERMRDALAGEMNRRQEVLRSRGNFANVSDYTRARDNGAELEPLPALFVVVDEFSELLSQYPDFADLFVAIGRLGRSLHMHLLLASQRLDEGRLRGLDSHLSYRIGLKTFSANESRSVLGVADAYHLPARPGSGYLKTDSSDIVRFSAAYVSGEYRAAAYLPARTVGDRSGDGIVRLFTAAEVPAASRVVHTEPTAPSDAGSTSVPTILETVVGRLQGHGRPAHRVWLPPLTVPPSLDELLDRMQAEGGFGSLRAPMGVVDRPFDQRRDLLTVDLTGSTGNVAIVGGPQSGKSTALRTMVMALASTHTAQEVQFYCVDFGGGTLASLEGLPHVGSVANRLDIDRVRRTVAEMTALIRRRERSFRTWGIESMAEFRSRRGNRREESGSPGPWDDPHGDVFFVLDGVATVRSDFESVEPALVELAAQGLSYGVHVVITASRWAEIRPALRDLLATRVELRLGDPTDSDIGRAKAMLVPEGRPGRGITKDGLHLLTALPRLDRRGTTDALGTAVGSAVESIAQRSTVPPAPPVRLLPQTYRRDDLLEAVRGVWPPAAPRRRVPIGIDESELAPVYVDFDNSPHFVVFGDGQCGKTTFLRSVCAGIVESNPPSRAKVVLADYRRTMLGAVQGDHLGGYASSSTVLATMMSELAGVLRSRRPGPETTQDELRNRSWWSGPDIWVVVDDYDLVVTPAGNPLAELVELLPQARDVGLHVVLARRAGGSARAMYEPVMSRLKDLASAGLIMSGYRDEGALLSAIRPSEQPPGRGTLVTRSASELIQTAWMPPL</sequence>
<accession>A0A917FYI7</accession>
<dbReference type="Proteomes" id="UP000654257">
    <property type="component" value="Unassembled WGS sequence"/>
</dbReference>
<evidence type="ECO:0000256" key="7">
    <source>
        <dbReference type="ARBA" id="ARBA00022989"/>
    </source>
</evidence>
<reference evidence="12" key="2">
    <citation type="submission" date="2020-09" db="EMBL/GenBank/DDBJ databases">
        <authorList>
            <person name="Sun Q."/>
            <person name="Sedlacek I."/>
        </authorList>
    </citation>
    <scope>NUCLEOTIDE SEQUENCE</scope>
    <source>
        <strain evidence="12">CCM 7905</strain>
    </source>
</reference>
<organism evidence="12 13">
    <name type="scientific">Rhodococcoides trifolii</name>
    <dbReference type="NCBI Taxonomy" id="908250"/>
    <lineage>
        <taxon>Bacteria</taxon>
        <taxon>Bacillati</taxon>
        <taxon>Actinomycetota</taxon>
        <taxon>Actinomycetes</taxon>
        <taxon>Mycobacteriales</taxon>
        <taxon>Nocardiaceae</taxon>
        <taxon>Rhodococcoides</taxon>
    </lineage>
</organism>
<keyword evidence="8 10" id="KW-0472">Membrane</keyword>
<keyword evidence="4" id="KW-0677">Repeat</keyword>
<comment type="subcellular location">
    <subcellularLocation>
        <location evidence="1">Cell membrane</location>
        <topology evidence="1">Multi-pass membrane protein</topology>
    </subcellularLocation>
</comment>
<dbReference type="SUPFAM" id="SSF52540">
    <property type="entry name" value="P-loop containing nucleoside triphosphate hydrolases"/>
    <property type="match status" value="3"/>
</dbReference>
<dbReference type="GO" id="GO:0005524">
    <property type="term" value="F:ATP binding"/>
    <property type="evidence" value="ECO:0007669"/>
    <property type="project" value="UniProtKB-UniRule"/>
</dbReference>
<evidence type="ECO:0000256" key="2">
    <source>
        <dbReference type="ARBA" id="ARBA00022475"/>
    </source>
</evidence>
<dbReference type="NCBIfam" id="TIGR03925">
    <property type="entry name" value="T7SS_EccC_b"/>
    <property type="match status" value="1"/>
</dbReference>
<proteinExistence type="predicted"/>
<dbReference type="GO" id="GO:0005886">
    <property type="term" value="C:plasma membrane"/>
    <property type="evidence" value="ECO:0007669"/>
    <property type="project" value="UniProtKB-SubCell"/>
</dbReference>
<evidence type="ECO:0000256" key="9">
    <source>
        <dbReference type="PROSITE-ProRule" id="PRU00289"/>
    </source>
</evidence>
<protein>
    <submittedName>
        <fullName evidence="12">FtsK/SpoIIIE family protein</fullName>
    </submittedName>
</protein>
<dbReference type="SMART" id="SM00382">
    <property type="entry name" value="AAA"/>
    <property type="match status" value="2"/>
</dbReference>
<dbReference type="InterPro" id="IPR050206">
    <property type="entry name" value="FtsK/SpoIIIE/SftA"/>
</dbReference>
<dbReference type="InterPro" id="IPR023836">
    <property type="entry name" value="EccCa-like_Actinobacteria"/>
</dbReference>
<keyword evidence="3 10" id="KW-0812">Transmembrane</keyword>
<feature type="transmembrane region" description="Helical" evidence="10">
    <location>
        <begin position="45"/>
        <end position="64"/>
    </location>
</feature>
<dbReference type="PANTHER" id="PTHR22683">
    <property type="entry name" value="SPORULATION PROTEIN RELATED"/>
    <property type="match status" value="1"/>
</dbReference>
<evidence type="ECO:0000256" key="1">
    <source>
        <dbReference type="ARBA" id="ARBA00004651"/>
    </source>
</evidence>
<evidence type="ECO:0000256" key="6">
    <source>
        <dbReference type="ARBA" id="ARBA00022840"/>
    </source>
</evidence>
<evidence type="ECO:0000259" key="11">
    <source>
        <dbReference type="PROSITE" id="PS50901"/>
    </source>
</evidence>
<keyword evidence="7 10" id="KW-1133">Transmembrane helix</keyword>
<gene>
    <name evidence="12" type="ORF">GCM10007304_30380</name>
</gene>
<evidence type="ECO:0000256" key="5">
    <source>
        <dbReference type="ARBA" id="ARBA00022741"/>
    </source>
</evidence>
<dbReference type="InterPro" id="IPR027417">
    <property type="entry name" value="P-loop_NTPase"/>
</dbReference>
<dbReference type="Pfam" id="PF01580">
    <property type="entry name" value="FtsK_SpoIIIE"/>
    <property type="match status" value="3"/>
</dbReference>
<evidence type="ECO:0000313" key="13">
    <source>
        <dbReference type="Proteomes" id="UP000654257"/>
    </source>
</evidence>
<keyword evidence="2" id="KW-1003">Cell membrane</keyword>
<keyword evidence="6 9" id="KW-0067">ATP-binding</keyword>
<evidence type="ECO:0000256" key="3">
    <source>
        <dbReference type="ARBA" id="ARBA00022692"/>
    </source>
</evidence>
<dbReference type="InterPro" id="IPR023837">
    <property type="entry name" value="EccCb-like_Actinobacteria"/>
</dbReference>
<feature type="binding site" evidence="9">
    <location>
        <begin position="460"/>
        <end position="467"/>
    </location>
    <ligand>
        <name>ATP</name>
        <dbReference type="ChEBI" id="CHEBI:30616"/>
    </ligand>
</feature>
<feature type="transmembrane region" description="Helical" evidence="10">
    <location>
        <begin position="15"/>
        <end position="36"/>
    </location>
</feature>
<reference evidence="12" key="1">
    <citation type="journal article" date="2014" name="Int. J. Syst. Evol. Microbiol.">
        <title>Complete genome sequence of Corynebacterium casei LMG S-19264T (=DSM 44701T), isolated from a smear-ripened cheese.</title>
        <authorList>
            <consortium name="US DOE Joint Genome Institute (JGI-PGF)"/>
            <person name="Walter F."/>
            <person name="Albersmeier A."/>
            <person name="Kalinowski J."/>
            <person name="Ruckert C."/>
        </authorList>
    </citation>
    <scope>NUCLEOTIDE SEQUENCE</scope>
    <source>
        <strain evidence="12">CCM 7905</strain>
    </source>
</reference>
<dbReference type="EMBL" id="BMCU01000003">
    <property type="protein sequence ID" value="GGG14219.1"/>
    <property type="molecule type" value="Genomic_DNA"/>
</dbReference>
<dbReference type="NCBIfam" id="TIGR03924">
    <property type="entry name" value="T7SS_EccC_a"/>
    <property type="match status" value="1"/>
</dbReference>